<keyword evidence="3" id="KW-1185">Reference proteome</keyword>
<name>A0ABX7MZ90_9BACT</name>
<dbReference type="EMBL" id="CP071091">
    <property type="protein sequence ID" value="QSQ11601.1"/>
    <property type="molecule type" value="Genomic_DNA"/>
</dbReference>
<feature type="signal peptide" evidence="1">
    <location>
        <begin position="1"/>
        <end position="24"/>
    </location>
</feature>
<protein>
    <submittedName>
        <fullName evidence="2">Uncharacterized protein</fullName>
    </submittedName>
</protein>
<gene>
    <name evidence="2" type="ORF">JY572_24770</name>
</gene>
<feature type="chain" id="PRO_5045462682" evidence="1">
    <location>
        <begin position="25"/>
        <end position="230"/>
    </location>
</feature>
<evidence type="ECO:0000256" key="1">
    <source>
        <dbReference type="SAM" id="SignalP"/>
    </source>
</evidence>
<dbReference type="RefSeq" id="WP_206713348.1">
    <property type="nucleotide sequence ID" value="NZ_CP071091.1"/>
</dbReference>
<keyword evidence="1" id="KW-0732">Signal</keyword>
<sequence length="230" mass="25091">MTHVKSWTWSVVVGLVLLAGPAAAQRLPFTWDVPGVVGVVEVSVPVISSGIPVKLSAVRSKEKPEVILSKMVDRFALWGFHIPPMAEQPQFLREPMITAIDTRAFISYTAILQPNPDGTTTVFLGQADLSQAPRQQSTVAPVYPGGAGLMQTEMEGARTLVYSVSARQQEVEVYYRNELAQAGFEEVDPLVFRSSNDEIALKMGPAKEGKLSVIVVRRTVSPDEVRPSTD</sequence>
<evidence type="ECO:0000313" key="3">
    <source>
        <dbReference type="Proteomes" id="UP000663090"/>
    </source>
</evidence>
<evidence type="ECO:0000313" key="2">
    <source>
        <dbReference type="EMBL" id="QSQ11601.1"/>
    </source>
</evidence>
<dbReference type="Proteomes" id="UP000663090">
    <property type="component" value="Chromosome"/>
</dbReference>
<proteinExistence type="predicted"/>
<accession>A0ABX7MZ90</accession>
<organism evidence="2 3">
    <name type="scientific">Myxococcus landrumensis</name>
    <dbReference type="NCBI Taxonomy" id="2813577"/>
    <lineage>
        <taxon>Bacteria</taxon>
        <taxon>Pseudomonadati</taxon>
        <taxon>Myxococcota</taxon>
        <taxon>Myxococcia</taxon>
        <taxon>Myxococcales</taxon>
        <taxon>Cystobacterineae</taxon>
        <taxon>Myxococcaceae</taxon>
        <taxon>Myxococcus</taxon>
    </lineage>
</organism>
<reference evidence="2 3" key="1">
    <citation type="submission" date="2021-02" db="EMBL/GenBank/DDBJ databases">
        <title>De Novo genome assembly of isolated myxobacteria.</title>
        <authorList>
            <person name="Stevens D.C."/>
        </authorList>
    </citation>
    <scope>NUCLEOTIDE SEQUENCE [LARGE SCALE GENOMIC DNA]</scope>
    <source>
        <strain evidence="2 3">SCHIC003</strain>
    </source>
</reference>